<dbReference type="Gene3D" id="3.20.20.70">
    <property type="entry name" value="Aldolase class I"/>
    <property type="match status" value="1"/>
</dbReference>
<dbReference type="PANTHER" id="PTHR22854">
    <property type="entry name" value="TRYPTOPHAN BIOSYNTHESIS PROTEIN"/>
    <property type="match status" value="1"/>
</dbReference>
<protein>
    <submittedName>
        <fullName evidence="1">Uncharacterized protein</fullName>
    </submittedName>
</protein>
<comment type="caution">
    <text evidence="1">The sequence shown here is derived from an EMBL/GenBank/DDBJ whole genome shotgun (WGS) entry which is preliminary data.</text>
</comment>
<organism evidence="1 2">
    <name type="scientific">Brassica cretica</name>
    <name type="common">Mustard</name>
    <dbReference type="NCBI Taxonomy" id="69181"/>
    <lineage>
        <taxon>Eukaryota</taxon>
        <taxon>Viridiplantae</taxon>
        <taxon>Streptophyta</taxon>
        <taxon>Embryophyta</taxon>
        <taxon>Tracheophyta</taxon>
        <taxon>Spermatophyta</taxon>
        <taxon>Magnoliopsida</taxon>
        <taxon>eudicotyledons</taxon>
        <taxon>Gunneridae</taxon>
        <taxon>Pentapetalae</taxon>
        <taxon>rosids</taxon>
        <taxon>malvids</taxon>
        <taxon>Brassicales</taxon>
        <taxon>Brassicaceae</taxon>
        <taxon>Brassiceae</taxon>
        <taxon>Brassica</taxon>
    </lineage>
</organism>
<reference evidence="1" key="1">
    <citation type="submission" date="2019-12" db="EMBL/GenBank/DDBJ databases">
        <title>Genome sequencing and annotation of Brassica cretica.</title>
        <authorList>
            <person name="Studholme D.J."/>
            <person name="Sarris P."/>
        </authorList>
    </citation>
    <scope>NUCLEOTIDE SEQUENCE</scope>
    <source>
        <strain evidence="1">PFS-109/04</strain>
        <tissue evidence="1">Leaf</tissue>
    </source>
</reference>
<dbReference type="InterPro" id="IPR045186">
    <property type="entry name" value="Indole-3-glycerol_P_synth"/>
</dbReference>
<proteinExistence type="predicted"/>
<sequence length="230" mass="26035">MEGHVLVQRLPARLVSPSLYQRIGYVSIRRSVSGLAMDRRINSRAPSQFAIRAQQVAPVIKLFAFSLVKESLGVASSSSSVENDVRIKEWEVDMYQKEVAISQGIRIRRKPRSKAPLGYYGPFELRLRNAHSPTNILEEITWFKDQEVSQVRELNPLEALKKVVENAPPTRDFLGALRMAHQRTGFPALIAELGKVARFMYILSRRPISPILSSPLSEWWLLASSQLGLK</sequence>
<name>A0A8S9N6E4_BRACR</name>
<dbReference type="GO" id="GO:0004640">
    <property type="term" value="F:phosphoribosylanthranilate isomerase activity"/>
    <property type="evidence" value="ECO:0007669"/>
    <property type="project" value="TreeGrafter"/>
</dbReference>
<dbReference type="GO" id="GO:0000162">
    <property type="term" value="P:L-tryptophan biosynthetic process"/>
    <property type="evidence" value="ECO:0007669"/>
    <property type="project" value="TreeGrafter"/>
</dbReference>
<evidence type="ECO:0000313" key="2">
    <source>
        <dbReference type="Proteomes" id="UP000712600"/>
    </source>
</evidence>
<dbReference type="AlphaFoldDB" id="A0A8S9N6E4"/>
<dbReference type="PANTHER" id="PTHR22854:SF17">
    <property type="entry name" value="INDOLE-3-GLYCEROL PHOSPHATE SYNTHASE, CHLOROPLASTIC"/>
    <property type="match status" value="1"/>
</dbReference>
<feature type="non-terminal residue" evidence="1">
    <location>
        <position position="1"/>
    </location>
</feature>
<gene>
    <name evidence="1" type="ORF">F2Q69_00053171</name>
</gene>
<dbReference type="InterPro" id="IPR013785">
    <property type="entry name" value="Aldolase_TIM"/>
</dbReference>
<dbReference type="Proteomes" id="UP000712600">
    <property type="component" value="Unassembled WGS sequence"/>
</dbReference>
<evidence type="ECO:0000313" key="1">
    <source>
        <dbReference type="EMBL" id="KAF3488987.1"/>
    </source>
</evidence>
<dbReference type="EMBL" id="QGKX02002183">
    <property type="protein sequence ID" value="KAF3488987.1"/>
    <property type="molecule type" value="Genomic_DNA"/>
</dbReference>
<accession>A0A8S9N6E4</accession>
<dbReference type="GO" id="GO:0004425">
    <property type="term" value="F:indole-3-glycerol-phosphate synthase activity"/>
    <property type="evidence" value="ECO:0007669"/>
    <property type="project" value="InterPro"/>
</dbReference>